<dbReference type="EMBL" id="UINC01062110">
    <property type="protein sequence ID" value="SVB88394.1"/>
    <property type="molecule type" value="Genomic_DNA"/>
</dbReference>
<name>A0A382HLZ9_9ZZZZ</name>
<organism evidence="1">
    <name type="scientific">marine metagenome</name>
    <dbReference type="NCBI Taxonomy" id="408172"/>
    <lineage>
        <taxon>unclassified sequences</taxon>
        <taxon>metagenomes</taxon>
        <taxon>ecological metagenomes</taxon>
    </lineage>
</organism>
<protein>
    <submittedName>
        <fullName evidence="1">Uncharacterized protein</fullName>
    </submittedName>
</protein>
<evidence type="ECO:0000313" key="1">
    <source>
        <dbReference type="EMBL" id="SVB88394.1"/>
    </source>
</evidence>
<proteinExistence type="predicted"/>
<reference evidence="1" key="1">
    <citation type="submission" date="2018-05" db="EMBL/GenBank/DDBJ databases">
        <authorList>
            <person name="Lanie J.A."/>
            <person name="Ng W.-L."/>
            <person name="Kazmierczak K.M."/>
            <person name="Andrzejewski T.M."/>
            <person name="Davidsen T.M."/>
            <person name="Wayne K.J."/>
            <person name="Tettelin H."/>
            <person name="Glass J.I."/>
            <person name="Rusch D."/>
            <person name="Podicherti R."/>
            <person name="Tsui H.-C.T."/>
            <person name="Winkler M.E."/>
        </authorList>
    </citation>
    <scope>NUCLEOTIDE SEQUENCE</scope>
</reference>
<accession>A0A382HLZ9</accession>
<gene>
    <name evidence="1" type="ORF">METZ01_LOCUS241248</name>
</gene>
<dbReference type="AlphaFoldDB" id="A0A382HLZ9"/>
<sequence>MNTLEKYNKPFGVKDYLNTCVEFFPAPLPEKSSVSDEEYSEPYDLFQSSRDHDFEPIFLPPSGDMTICDLDSFELVPNTDQTISGKEFLKFQLQKVNIETLIQLPTRVDFTLTDEIITDLLKETLDPAIELTDWGYPKDESKFPYWLNYTDSIFNIHKPEEEQYVKEWEDTLKIGKKFLEEFRISHPSLLLDPLVDAILNDDWGIYNHWGEKIENLADARHSYANWNCPLMVMYSGKMWPQFSQGWPNFHSPTFNIYDVYIRNNDEGEPV</sequence>